<organism evidence="1 2">
    <name type="scientific">Saccharomonospora viridis</name>
    <dbReference type="NCBI Taxonomy" id="1852"/>
    <lineage>
        <taxon>Bacteria</taxon>
        <taxon>Bacillati</taxon>
        <taxon>Actinomycetota</taxon>
        <taxon>Actinomycetes</taxon>
        <taxon>Pseudonocardiales</taxon>
        <taxon>Pseudonocardiaceae</taxon>
        <taxon>Saccharomonospora</taxon>
    </lineage>
</organism>
<accession>A0A837DBY5</accession>
<sequence>MKRRGGAQQQAADAGTVAYTESEWRPFATDVENGEFDI</sequence>
<evidence type="ECO:0008006" key="3">
    <source>
        <dbReference type="Google" id="ProtNLM"/>
    </source>
</evidence>
<dbReference type="Proteomes" id="UP000030848">
    <property type="component" value="Unassembled WGS sequence"/>
</dbReference>
<evidence type="ECO:0000313" key="2">
    <source>
        <dbReference type="Proteomes" id="UP000030848"/>
    </source>
</evidence>
<name>A0A837DBY5_9PSEU</name>
<dbReference type="AlphaFoldDB" id="A0A837DBY5"/>
<protein>
    <recommendedName>
        <fullName evidence="3">DUF397 domain-containing protein</fullName>
    </recommendedName>
</protein>
<comment type="caution">
    <text evidence="1">The sequence shown here is derived from an EMBL/GenBank/DDBJ whole genome shotgun (WGS) entry which is preliminary data.</text>
</comment>
<evidence type="ECO:0000313" key="1">
    <source>
        <dbReference type="EMBL" id="KHF43316.1"/>
    </source>
</evidence>
<dbReference type="EMBL" id="JRZE01000006">
    <property type="protein sequence ID" value="KHF43316.1"/>
    <property type="molecule type" value="Genomic_DNA"/>
</dbReference>
<gene>
    <name evidence="1" type="ORF">MINT15_35180</name>
</gene>
<proteinExistence type="predicted"/>
<reference evidence="1 2" key="1">
    <citation type="submission" date="2014-10" db="EMBL/GenBank/DDBJ databases">
        <title>Genome sequence of Micropolyspora internatus JCM3315.</title>
        <authorList>
            <person name="Shin S.-K."/>
            <person name="Yi H."/>
        </authorList>
    </citation>
    <scope>NUCLEOTIDE SEQUENCE [LARGE SCALE GENOMIC DNA]</scope>
    <source>
        <strain evidence="1 2">JCM 3315</strain>
    </source>
</reference>